<evidence type="ECO:0000256" key="1">
    <source>
        <dbReference type="ARBA" id="ARBA00000966"/>
    </source>
</evidence>
<comment type="similarity">
    <text evidence="2 8 10">Belongs to the glycosyl hydrolase 9 (cellulase E) family.</text>
</comment>
<keyword evidence="5 8" id="KW-0119">Carbohydrate metabolism</keyword>
<keyword evidence="4 10" id="KW-0136">Cellulose degradation</keyword>
<dbReference type="InterPro" id="IPR018221">
    <property type="entry name" value="Glyco_hydro_9_His_AS"/>
</dbReference>
<dbReference type="GO" id="GO:0030245">
    <property type="term" value="P:cellulose catabolic process"/>
    <property type="evidence" value="ECO:0007669"/>
    <property type="project" value="UniProtKB-KW"/>
</dbReference>
<dbReference type="EC" id="3.2.1.4" evidence="10"/>
<dbReference type="Gramene" id="RZC49156">
    <property type="protein sequence ID" value="RZC49156"/>
    <property type="gene ID" value="C5167_017581"/>
</dbReference>
<evidence type="ECO:0000256" key="8">
    <source>
        <dbReference type="PROSITE-ProRule" id="PRU10059"/>
    </source>
</evidence>
<gene>
    <name evidence="12" type="ORF">C5167_017581</name>
</gene>
<dbReference type="InterPro" id="IPR001701">
    <property type="entry name" value="Glyco_hydro_9"/>
</dbReference>
<evidence type="ECO:0000256" key="4">
    <source>
        <dbReference type="ARBA" id="ARBA00023001"/>
    </source>
</evidence>
<keyword evidence="3 8" id="KW-0378">Hydrolase</keyword>
<protein>
    <recommendedName>
        <fullName evidence="10">Endoglucanase</fullName>
        <ecNumber evidence="10">3.2.1.4</ecNumber>
    </recommendedName>
</protein>
<dbReference type="OrthoDB" id="10257085at2759"/>
<organism evidence="12 13">
    <name type="scientific">Papaver somniferum</name>
    <name type="common">Opium poppy</name>
    <dbReference type="NCBI Taxonomy" id="3469"/>
    <lineage>
        <taxon>Eukaryota</taxon>
        <taxon>Viridiplantae</taxon>
        <taxon>Streptophyta</taxon>
        <taxon>Embryophyta</taxon>
        <taxon>Tracheophyta</taxon>
        <taxon>Spermatophyta</taxon>
        <taxon>Magnoliopsida</taxon>
        <taxon>Ranunculales</taxon>
        <taxon>Papaveraceae</taxon>
        <taxon>Papaveroideae</taxon>
        <taxon>Papaver</taxon>
    </lineage>
</organism>
<dbReference type="InterPro" id="IPR033126">
    <property type="entry name" value="Glyco_hydro_9_Asp/Glu_AS"/>
</dbReference>
<dbReference type="EMBL" id="CM010716">
    <property type="protein sequence ID" value="RZC49156.1"/>
    <property type="molecule type" value="Genomic_DNA"/>
</dbReference>
<proteinExistence type="inferred from homology"/>
<dbReference type="Gene3D" id="1.50.10.10">
    <property type="match status" value="1"/>
</dbReference>
<evidence type="ECO:0000313" key="12">
    <source>
        <dbReference type="EMBL" id="RZC49156.1"/>
    </source>
</evidence>
<evidence type="ECO:0000256" key="2">
    <source>
        <dbReference type="ARBA" id="ARBA00007072"/>
    </source>
</evidence>
<evidence type="ECO:0000256" key="6">
    <source>
        <dbReference type="ARBA" id="ARBA00023295"/>
    </source>
</evidence>
<dbReference type="AlphaFoldDB" id="A0A4Y7IM12"/>
<dbReference type="GO" id="GO:0008810">
    <property type="term" value="F:cellulase activity"/>
    <property type="evidence" value="ECO:0007669"/>
    <property type="project" value="UniProtKB-EC"/>
</dbReference>
<dbReference type="SUPFAM" id="SSF48208">
    <property type="entry name" value="Six-hairpin glycosidases"/>
    <property type="match status" value="1"/>
</dbReference>
<evidence type="ECO:0000256" key="3">
    <source>
        <dbReference type="ARBA" id="ARBA00022801"/>
    </source>
</evidence>
<dbReference type="OMA" id="GGFQPFF"/>
<feature type="chain" id="PRO_5021485903" description="Endoglucanase" evidence="10">
    <location>
        <begin position="30"/>
        <end position="493"/>
    </location>
</feature>
<evidence type="ECO:0000256" key="9">
    <source>
        <dbReference type="PROSITE-ProRule" id="PRU10060"/>
    </source>
</evidence>
<dbReference type="PROSITE" id="PS00592">
    <property type="entry name" value="GH9_2"/>
    <property type="match status" value="1"/>
</dbReference>
<name>A0A4Y7IM12_PAPSO</name>
<evidence type="ECO:0000313" key="13">
    <source>
        <dbReference type="Proteomes" id="UP000316621"/>
    </source>
</evidence>
<dbReference type="STRING" id="3469.A0A4Y7IM12"/>
<keyword evidence="13" id="KW-1185">Reference proteome</keyword>
<evidence type="ECO:0000259" key="11">
    <source>
        <dbReference type="Pfam" id="PF00759"/>
    </source>
</evidence>
<evidence type="ECO:0000256" key="10">
    <source>
        <dbReference type="RuleBase" id="RU361166"/>
    </source>
</evidence>
<dbReference type="Proteomes" id="UP000316621">
    <property type="component" value="Chromosome 2"/>
</dbReference>
<dbReference type="Pfam" id="PF00759">
    <property type="entry name" value="Glyco_hydro_9"/>
    <property type="match status" value="1"/>
</dbReference>
<dbReference type="PANTHER" id="PTHR22298">
    <property type="entry name" value="ENDO-1,4-BETA-GLUCANASE"/>
    <property type="match status" value="1"/>
</dbReference>
<dbReference type="PROSITE" id="PS00698">
    <property type="entry name" value="GH9_3"/>
    <property type="match status" value="1"/>
</dbReference>
<feature type="active site" evidence="9">
    <location>
        <position position="462"/>
    </location>
</feature>
<feature type="signal peptide" evidence="10">
    <location>
        <begin position="1"/>
        <end position="29"/>
    </location>
</feature>
<evidence type="ECO:0000256" key="5">
    <source>
        <dbReference type="ARBA" id="ARBA00023277"/>
    </source>
</evidence>
<comment type="catalytic activity">
    <reaction evidence="1 10">
        <text>Endohydrolysis of (1-&gt;4)-beta-D-glucosidic linkages in cellulose, lichenin and cereal beta-D-glucans.</text>
        <dbReference type="EC" id="3.2.1.4"/>
    </reaction>
</comment>
<dbReference type="FunFam" id="1.50.10.10:FF:000020">
    <property type="entry name" value="Endoglucanase"/>
    <property type="match status" value="1"/>
</dbReference>
<dbReference type="InterPro" id="IPR008928">
    <property type="entry name" value="6-hairpin_glycosidase_sf"/>
</dbReference>
<sequence>MTRGASHSSNSSLLSIFFFLLFLVQSANGNPNYMDALAKSILFFEGQRSGKLPTGQKLTWRSHSGLKDGSAANVDLTGGYYDAGDNVKFNLPMAYSTVMLSWGSLENGKKMGAQLGKTRVAIRWATDYLLKCANATPGKLYVGVGDPNVDHKCWERPEDMDTVRTVYSVSAGSPGSDVAAETAAALAAGSMVFRVVDRKYSLLLLKTAKKVMKFALSYQGAYSDSLGSAVCPFYCSYSGYKDELIWGATWLLRATNDVSYANLIKSLATDDGVDIFSWDNKFAGAYVLLARKALLDKDKSFDPFIQKAENFMCRILPNSPYSTTHYTPGGLMYKLSQCNLQYVTSITFLLATYAKYMVSAKHTFNCGNTLVTSETLRHLAKSQVDYILGVNPRKMSYMVGYGPSYPHKIHHRGSSIASIKTYKQTIGCDGGFQPFFYSPKPNPNILIGAVVGGPDQNDAFPDDRSDYSRSEPATYINAALVGPLAYLAGSYSK</sequence>
<reference evidence="12 13" key="1">
    <citation type="journal article" date="2018" name="Science">
        <title>The opium poppy genome and morphinan production.</title>
        <authorList>
            <person name="Guo L."/>
            <person name="Winzer T."/>
            <person name="Yang X."/>
            <person name="Li Y."/>
            <person name="Ning Z."/>
            <person name="He Z."/>
            <person name="Teodor R."/>
            <person name="Lu Y."/>
            <person name="Bowser T.A."/>
            <person name="Graham I.A."/>
            <person name="Ye K."/>
        </authorList>
    </citation>
    <scope>NUCLEOTIDE SEQUENCE [LARGE SCALE GENOMIC DNA]</scope>
    <source>
        <strain evidence="13">cv. HN1</strain>
        <tissue evidence="12">Leaves</tissue>
    </source>
</reference>
<feature type="active site" evidence="8">
    <location>
        <position position="410"/>
    </location>
</feature>
<evidence type="ECO:0000256" key="7">
    <source>
        <dbReference type="ARBA" id="ARBA00023326"/>
    </source>
</evidence>
<accession>A0A4Y7IM12</accession>
<feature type="domain" description="Glycoside hydrolase family 9" evidence="11">
    <location>
        <begin position="33"/>
        <end position="483"/>
    </location>
</feature>
<feature type="active site" evidence="9">
    <location>
        <position position="471"/>
    </location>
</feature>
<keyword evidence="10" id="KW-0732">Signal</keyword>
<keyword evidence="6 8" id="KW-0326">Glycosidase</keyword>
<keyword evidence="7 8" id="KW-0624">Polysaccharide degradation</keyword>
<dbReference type="InterPro" id="IPR012341">
    <property type="entry name" value="6hp_glycosidase-like_sf"/>
</dbReference>